<dbReference type="GO" id="GO:0005886">
    <property type="term" value="C:plasma membrane"/>
    <property type="evidence" value="ECO:0007669"/>
    <property type="project" value="TreeGrafter"/>
</dbReference>
<feature type="transmembrane region" description="Helical" evidence="1">
    <location>
        <begin position="172"/>
        <end position="202"/>
    </location>
</feature>
<dbReference type="InterPro" id="IPR010627">
    <property type="entry name" value="Prepilin_pept_A24_N"/>
</dbReference>
<dbReference type="PANTHER" id="PTHR30487">
    <property type="entry name" value="TYPE 4 PREPILIN-LIKE PROTEINS LEADER PEPTIDE-PROCESSING ENZYME"/>
    <property type="match status" value="1"/>
</dbReference>
<sequence length="272" mass="31775">MAYVSSFIFNKQTNIAANKSTSIKIPSKKSHVNATFSKSYPQCPVILLEVIEMKFFLSIIFFILGACIISFLKVIAHDYPHLSVTRRSHCDHCRRILEWFEIIPIIGYFVVHGKCFSCKKQIDFFNPLQELLGGLFFSWIAHLDDWFYWPFFIMLILLGFMDYYYGYIYPIFYLLSLPTLILIYPRLHLTLALLTYLILFLLSKRYLFGLGDIEVLTIISLIFGYQLFLNIVILACLLCIGVYLTNKKRSFRFIPYLTTATGIIYLIFSIKT</sequence>
<feature type="domain" description="Prepilin peptidase A24 N-terminal" evidence="2">
    <location>
        <begin position="63"/>
        <end position="141"/>
    </location>
</feature>
<feature type="transmembrane region" description="Helical" evidence="1">
    <location>
        <begin position="55"/>
        <end position="76"/>
    </location>
</feature>
<dbReference type="GO" id="GO:0006465">
    <property type="term" value="P:signal peptide processing"/>
    <property type="evidence" value="ECO:0007669"/>
    <property type="project" value="TreeGrafter"/>
</dbReference>
<evidence type="ECO:0000259" key="2">
    <source>
        <dbReference type="Pfam" id="PF06750"/>
    </source>
</evidence>
<reference evidence="3 4" key="1">
    <citation type="journal article" date="2015" name="Genome Announc.">
        <title>Expanding the biotechnology potential of lactobacilli through comparative genomics of 213 strains and associated genera.</title>
        <authorList>
            <person name="Sun Z."/>
            <person name="Harris H.M."/>
            <person name="McCann A."/>
            <person name="Guo C."/>
            <person name="Argimon S."/>
            <person name="Zhang W."/>
            <person name="Yang X."/>
            <person name="Jeffery I.B."/>
            <person name="Cooney J.C."/>
            <person name="Kagawa T.F."/>
            <person name="Liu W."/>
            <person name="Song Y."/>
            <person name="Salvetti E."/>
            <person name="Wrobel A."/>
            <person name="Rasinkangas P."/>
            <person name="Parkhill J."/>
            <person name="Rea M.C."/>
            <person name="O'Sullivan O."/>
            <person name="Ritari J."/>
            <person name="Douillard F.P."/>
            <person name="Paul Ross R."/>
            <person name="Yang R."/>
            <person name="Briner A.E."/>
            <person name="Felis G.E."/>
            <person name="de Vos W.M."/>
            <person name="Barrangou R."/>
            <person name="Klaenhammer T.R."/>
            <person name="Caufield P.W."/>
            <person name="Cui Y."/>
            <person name="Zhang H."/>
            <person name="O'Toole P.W."/>
        </authorList>
    </citation>
    <scope>NUCLEOTIDE SEQUENCE [LARGE SCALE GENOMIC DNA]</scope>
    <source>
        <strain evidence="3 4">DSM 24716</strain>
    </source>
</reference>
<keyword evidence="1" id="KW-0812">Transmembrane</keyword>
<feature type="transmembrane region" description="Helical" evidence="1">
    <location>
        <begin position="147"/>
        <end position="165"/>
    </location>
</feature>
<dbReference type="AlphaFoldDB" id="A0A0R2LE70"/>
<dbReference type="GO" id="GO:0004190">
    <property type="term" value="F:aspartic-type endopeptidase activity"/>
    <property type="evidence" value="ECO:0007669"/>
    <property type="project" value="TreeGrafter"/>
</dbReference>
<dbReference type="PATRIC" id="fig|993692.3.peg.1263"/>
<dbReference type="PANTHER" id="PTHR30487:SF0">
    <property type="entry name" value="PREPILIN LEADER PEPTIDASE_N-METHYLTRANSFERASE-RELATED"/>
    <property type="match status" value="1"/>
</dbReference>
<feature type="transmembrane region" description="Helical" evidence="1">
    <location>
        <begin position="222"/>
        <end position="244"/>
    </location>
</feature>
<dbReference type="InterPro" id="IPR050882">
    <property type="entry name" value="Prepilin_peptidase/N-MTase"/>
</dbReference>
<evidence type="ECO:0000313" key="4">
    <source>
        <dbReference type="Proteomes" id="UP000051006"/>
    </source>
</evidence>
<feature type="transmembrane region" description="Helical" evidence="1">
    <location>
        <begin position="253"/>
        <end position="270"/>
    </location>
</feature>
<protein>
    <recommendedName>
        <fullName evidence="2">Prepilin peptidase A24 N-terminal domain-containing protein</fullName>
    </recommendedName>
</protein>
<evidence type="ECO:0000313" key="3">
    <source>
        <dbReference type="EMBL" id="KRN98246.1"/>
    </source>
</evidence>
<dbReference type="STRING" id="993692.IV57_GL001246"/>
<keyword evidence="1" id="KW-1133">Transmembrane helix</keyword>
<comment type="caution">
    <text evidence="3">The sequence shown here is derived from an EMBL/GenBank/DDBJ whole genome shotgun (WGS) entry which is preliminary data.</text>
</comment>
<keyword evidence="1" id="KW-0472">Membrane</keyword>
<proteinExistence type="predicted"/>
<evidence type="ECO:0000256" key="1">
    <source>
        <dbReference type="SAM" id="Phobius"/>
    </source>
</evidence>
<dbReference type="Pfam" id="PF06750">
    <property type="entry name" value="A24_N_bact"/>
    <property type="match status" value="1"/>
</dbReference>
<name>A0A0R2LE70_9LACO</name>
<dbReference type="Proteomes" id="UP000051006">
    <property type="component" value="Unassembled WGS sequence"/>
</dbReference>
<gene>
    <name evidence="3" type="ORF">IV57_GL001246</name>
</gene>
<organism evidence="3 4">
    <name type="scientific">Companilactobacillus kimchiensis</name>
    <dbReference type="NCBI Taxonomy" id="993692"/>
    <lineage>
        <taxon>Bacteria</taxon>
        <taxon>Bacillati</taxon>
        <taxon>Bacillota</taxon>
        <taxon>Bacilli</taxon>
        <taxon>Lactobacillales</taxon>
        <taxon>Lactobacillaceae</taxon>
        <taxon>Companilactobacillus</taxon>
    </lineage>
</organism>
<keyword evidence="4" id="KW-1185">Reference proteome</keyword>
<accession>A0A0R2LE70</accession>
<dbReference type="EMBL" id="JQCF01000025">
    <property type="protein sequence ID" value="KRN98246.1"/>
    <property type="molecule type" value="Genomic_DNA"/>
</dbReference>